<dbReference type="VEuPathDB" id="FungiDB:RhiirFUN_005175"/>
<evidence type="ECO:0000313" key="3">
    <source>
        <dbReference type="EMBL" id="PKY53456.1"/>
    </source>
</evidence>
<dbReference type="InterPro" id="IPR046566">
    <property type="entry name" value="DUF6720"/>
</dbReference>
<comment type="caution">
    <text evidence="3">The sequence shown here is derived from an EMBL/GenBank/DDBJ whole genome shotgun (WGS) entry which is preliminary data.</text>
</comment>
<keyword evidence="1" id="KW-1133">Transmembrane helix</keyword>
<dbReference type="EMBL" id="LLXI01001390">
    <property type="protein sequence ID" value="PKY53456.1"/>
    <property type="molecule type" value="Genomic_DNA"/>
</dbReference>
<dbReference type="VEuPathDB" id="FungiDB:FUN_005495"/>
<dbReference type="Pfam" id="PF20480">
    <property type="entry name" value="DUF6720"/>
    <property type="match status" value="1"/>
</dbReference>
<evidence type="ECO:0000256" key="2">
    <source>
        <dbReference type="SAM" id="SignalP"/>
    </source>
</evidence>
<keyword evidence="2" id="KW-0732">Signal</keyword>
<feature type="transmembrane region" description="Helical" evidence="1">
    <location>
        <begin position="196"/>
        <end position="223"/>
    </location>
</feature>
<dbReference type="Proteomes" id="UP000234323">
    <property type="component" value="Unassembled WGS sequence"/>
</dbReference>
<dbReference type="VEuPathDB" id="FungiDB:RhiirA1_488964"/>
<feature type="transmembrane region" description="Helical" evidence="1">
    <location>
        <begin position="122"/>
        <end position="149"/>
    </location>
</feature>
<evidence type="ECO:0000313" key="4">
    <source>
        <dbReference type="Proteomes" id="UP000234323"/>
    </source>
</evidence>
<feature type="transmembrane region" description="Helical" evidence="1">
    <location>
        <begin position="32"/>
        <end position="48"/>
    </location>
</feature>
<dbReference type="OrthoDB" id="2356174at2759"/>
<protein>
    <submittedName>
        <fullName evidence="3">Uncharacterized protein</fullName>
    </submittedName>
</protein>
<name>A0A2I1H3L1_9GLOM</name>
<proteinExistence type="predicted"/>
<reference evidence="3 4" key="1">
    <citation type="submission" date="2015-10" db="EMBL/GenBank/DDBJ databases">
        <title>Genome analyses suggest a sexual origin of heterokaryosis in a supposedly ancient asexual fungus.</title>
        <authorList>
            <person name="Ropars J."/>
            <person name="Sedzielewska K."/>
            <person name="Noel J."/>
            <person name="Charron P."/>
            <person name="Farinelli L."/>
            <person name="Marton T."/>
            <person name="Kruger M."/>
            <person name="Pelin A."/>
            <person name="Brachmann A."/>
            <person name="Corradi N."/>
        </authorList>
    </citation>
    <scope>NUCLEOTIDE SEQUENCE [LARGE SCALE GENOMIC DNA]</scope>
    <source>
        <strain evidence="3 4">A4</strain>
    </source>
</reference>
<gene>
    <name evidence="3" type="ORF">RhiirA4_498972</name>
</gene>
<accession>A0A2I1H3L1</accession>
<evidence type="ECO:0000256" key="1">
    <source>
        <dbReference type="SAM" id="Phobius"/>
    </source>
</evidence>
<keyword evidence="1" id="KW-0472">Membrane</keyword>
<feature type="signal peptide" evidence="2">
    <location>
        <begin position="1"/>
        <end position="22"/>
    </location>
</feature>
<feature type="transmembrane region" description="Helical" evidence="1">
    <location>
        <begin position="97"/>
        <end position="116"/>
    </location>
</feature>
<keyword evidence="4" id="KW-1185">Reference proteome</keyword>
<dbReference type="AlphaFoldDB" id="A0A2I1H3L1"/>
<sequence>MLHLKCLLFGIILLSSFGSAFAEDYDPKQDVFDLIISTLVPTLIIFLYDTKETKDEKKSEANRESEGELEANNKSRQKLPILNKIRQGLSHVKIKRAFDDFLFLLSLFVLPCIVLYKHHKEFAIPIWIPILFGVTAGFVFFTIISHYIISYSDIILNNWGIELGLLGLFIDFSHVISDICFIFYTKSISENNFTYVFIYLHAVTGILGSVLLLPYIFFGMVWISRKISDLISSKFEPKLDSFVYFFVRVEPILRKLDITLTFIWTPIVQMLNMSLFSGNDYYWMKLILALNLIYFSRVINYAEKNVQISVVDKVPFGMLYIVFYVLRNYKWPEYC</sequence>
<keyword evidence="1" id="KW-0812">Transmembrane</keyword>
<organism evidence="3 4">
    <name type="scientific">Rhizophagus irregularis</name>
    <dbReference type="NCBI Taxonomy" id="588596"/>
    <lineage>
        <taxon>Eukaryota</taxon>
        <taxon>Fungi</taxon>
        <taxon>Fungi incertae sedis</taxon>
        <taxon>Mucoromycota</taxon>
        <taxon>Glomeromycotina</taxon>
        <taxon>Glomeromycetes</taxon>
        <taxon>Glomerales</taxon>
        <taxon>Glomeraceae</taxon>
        <taxon>Rhizophagus</taxon>
    </lineage>
</organism>
<feature type="chain" id="PRO_5014136401" evidence="2">
    <location>
        <begin position="23"/>
        <end position="335"/>
    </location>
</feature>
<feature type="transmembrane region" description="Helical" evidence="1">
    <location>
        <begin position="161"/>
        <end position="184"/>
    </location>
</feature>